<keyword evidence="6" id="KW-0808">Transferase</keyword>
<evidence type="ECO:0000256" key="18">
    <source>
        <dbReference type="ARBA" id="ARBA00041418"/>
    </source>
</evidence>
<dbReference type="NCBIfam" id="TIGR02614">
    <property type="entry name" value="ftsW"/>
    <property type="match status" value="1"/>
</dbReference>
<evidence type="ECO:0000256" key="5">
    <source>
        <dbReference type="ARBA" id="ARBA00022676"/>
    </source>
</evidence>
<keyword evidence="7 22" id="KW-0812">Transmembrane</keyword>
<sequence>MQKSKIDYIFLFSVLVLVAVGLIMIFSASPTLAIRQGDAFYYVKRHVFYLVIGLLALYYGLHLDLENLKSKAFPVFIVSVLLLVLVFVPGVGLKVLGASRWIELGLLSFQPSELIKFTTVLFMAKRLSDNKVQIESFVHGMLPALAWLGLISVLILKQPDLGTAITVGATVIAMLFIAGAEIRQLLTLLGMALAGIVAISVTSPYRLRRLIAYIDPWKDPQGIGFHIIQSLLAVGSGGFFGLGLGASRQKFFYLPQQFTDFIFAILCEELGFIGGVGVAVLFVVFAARGFRVALSASDRFRSLLVSGLVSWLTLQAVVNVMVVVGLIPTTGIPLPFISYGGTAVIVNLFSAGIVLNVSRRPQ</sequence>
<dbReference type="Proteomes" id="UP000808761">
    <property type="component" value="Unassembled WGS sequence"/>
</dbReference>
<dbReference type="GO" id="GO:0005886">
    <property type="term" value="C:plasma membrane"/>
    <property type="evidence" value="ECO:0007669"/>
    <property type="project" value="UniProtKB-SubCell"/>
</dbReference>
<evidence type="ECO:0000256" key="7">
    <source>
        <dbReference type="ARBA" id="ARBA00022692"/>
    </source>
</evidence>
<evidence type="ECO:0000256" key="10">
    <source>
        <dbReference type="ARBA" id="ARBA00022989"/>
    </source>
</evidence>
<evidence type="ECO:0000256" key="2">
    <source>
        <dbReference type="ARBA" id="ARBA00004752"/>
    </source>
</evidence>
<feature type="transmembrane region" description="Helical" evidence="22">
    <location>
        <begin position="161"/>
        <end position="178"/>
    </location>
</feature>
<evidence type="ECO:0000256" key="4">
    <source>
        <dbReference type="ARBA" id="ARBA00022618"/>
    </source>
</evidence>
<dbReference type="GO" id="GO:0032153">
    <property type="term" value="C:cell division site"/>
    <property type="evidence" value="ECO:0007669"/>
    <property type="project" value="TreeGrafter"/>
</dbReference>
<evidence type="ECO:0000256" key="15">
    <source>
        <dbReference type="ARBA" id="ARBA00033270"/>
    </source>
</evidence>
<evidence type="ECO:0000256" key="21">
    <source>
        <dbReference type="ARBA" id="ARBA00049966"/>
    </source>
</evidence>
<reference evidence="23" key="1">
    <citation type="submission" date="2020-07" db="EMBL/GenBank/DDBJ databases">
        <title>Huge and variable diversity of episymbiotic CPR bacteria and DPANN archaea in groundwater ecosystems.</title>
        <authorList>
            <person name="He C.Y."/>
            <person name="Keren R."/>
            <person name="Whittaker M."/>
            <person name="Farag I.F."/>
            <person name="Doudna J."/>
            <person name="Cate J.H.D."/>
            <person name="Banfield J.F."/>
        </authorList>
    </citation>
    <scope>NUCLEOTIDE SEQUENCE</scope>
    <source>
        <strain evidence="23">NC_groundwater_1860_Pr3_B-0.1um_51_7</strain>
    </source>
</reference>
<evidence type="ECO:0000313" key="24">
    <source>
        <dbReference type="Proteomes" id="UP000808761"/>
    </source>
</evidence>
<keyword evidence="11 22" id="KW-0472">Membrane</keyword>
<dbReference type="InterPro" id="IPR001182">
    <property type="entry name" value="FtsW/RodA"/>
</dbReference>
<comment type="catalytic activity">
    <reaction evidence="20">
        <text>[GlcNAc-(1-&gt;4)-Mur2Ac(oyl-L-Ala-gamma-D-Glu-L-Lys-D-Ala-D-Ala)](n)-di-trans,octa-cis-undecaprenyl diphosphate + beta-D-GlcNAc-(1-&gt;4)-Mur2Ac(oyl-L-Ala-gamma-D-Glu-L-Lys-D-Ala-D-Ala)-di-trans,octa-cis-undecaprenyl diphosphate = [GlcNAc-(1-&gt;4)-Mur2Ac(oyl-L-Ala-gamma-D-Glu-L-Lys-D-Ala-D-Ala)](n+1)-di-trans,octa-cis-undecaprenyl diphosphate + di-trans,octa-cis-undecaprenyl diphosphate + H(+)</text>
        <dbReference type="Rhea" id="RHEA:23708"/>
        <dbReference type="Rhea" id="RHEA-COMP:9602"/>
        <dbReference type="Rhea" id="RHEA-COMP:9603"/>
        <dbReference type="ChEBI" id="CHEBI:15378"/>
        <dbReference type="ChEBI" id="CHEBI:58405"/>
        <dbReference type="ChEBI" id="CHEBI:60033"/>
        <dbReference type="ChEBI" id="CHEBI:78435"/>
        <dbReference type="EC" id="2.4.99.28"/>
    </reaction>
</comment>
<proteinExistence type="inferred from homology"/>
<name>A0A9D6YXJ0_UNCSA</name>
<keyword evidence="5" id="KW-0328">Glycosyltransferase</keyword>
<comment type="caution">
    <text evidence="23">The sequence shown here is derived from an EMBL/GenBank/DDBJ whole genome shotgun (WGS) entry which is preliminary data.</text>
</comment>
<evidence type="ECO:0000256" key="9">
    <source>
        <dbReference type="ARBA" id="ARBA00022984"/>
    </source>
</evidence>
<evidence type="ECO:0000256" key="14">
    <source>
        <dbReference type="ARBA" id="ARBA00032370"/>
    </source>
</evidence>
<feature type="transmembrane region" description="Helical" evidence="22">
    <location>
        <begin position="336"/>
        <end position="357"/>
    </location>
</feature>
<feature type="transmembrane region" description="Helical" evidence="22">
    <location>
        <begin position="272"/>
        <end position="290"/>
    </location>
</feature>
<accession>A0A9D6YXJ0</accession>
<evidence type="ECO:0000256" key="16">
    <source>
        <dbReference type="ARBA" id="ARBA00038053"/>
    </source>
</evidence>
<keyword evidence="3" id="KW-1003">Cell membrane</keyword>
<evidence type="ECO:0000256" key="19">
    <source>
        <dbReference type="ARBA" id="ARBA00044770"/>
    </source>
</evidence>
<evidence type="ECO:0000256" key="20">
    <source>
        <dbReference type="ARBA" id="ARBA00049902"/>
    </source>
</evidence>
<evidence type="ECO:0000256" key="13">
    <source>
        <dbReference type="ARBA" id="ARBA00023316"/>
    </source>
</evidence>
<comment type="pathway">
    <text evidence="2">Cell wall biogenesis; peptidoglycan biosynthesis.</text>
</comment>
<evidence type="ECO:0000256" key="22">
    <source>
        <dbReference type="SAM" id="Phobius"/>
    </source>
</evidence>
<comment type="function">
    <text evidence="21">Peptidoglycan polymerase that is essential for cell division.</text>
</comment>
<evidence type="ECO:0000256" key="3">
    <source>
        <dbReference type="ARBA" id="ARBA00022475"/>
    </source>
</evidence>
<dbReference type="Pfam" id="PF01098">
    <property type="entry name" value="FTSW_RODA_SPOVE"/>
    <property type="match status" value="1"/>
</dbReference>
<organism evidence="23 24">
    <name type="scientific">Candidatus Saganbacteria bacterium</name>
    <dbReference type="NCBI Taxonomy" id="2575572"/>
    <lineage>
        <taxon>Bacteria</taxon>
        <taxon>Bacillati</taxon>
        <taxon>Saganbacteria</taxon>
    </lineage>
</organism>
<evidence type="ECO:0000256" key="11">
    <source>
        <dbReference type="ARBA" id="ARBA00023136"/>
    </source>
</evidence>
<feature type="transmembrane region" description="Helical" evidence="22">
    <location>
        <begin position="7"/>
        <end position="26"/>
    </location>
</feature>
<dbReference type="GO" id="GO:0071555">
    <property type="term" value="P:cell wall organization"/>
    <property type="evidence" value="ECO:0007669"/>
    <property type="project" value="UniProtKB-KW"/>
</dbReference>
<evidence type="ECO:0000256" key="17">
    <source>
        <dbReference type="ARBA" id="ARBA00041185"/>
    </source>
</evidence>
<dbReference type="AlphaFoldDB" id="A0A9D6YXJ0"/>
<gene>
    <name evidence="23" type="primary">ftsW</name>
    <name evidence="23" type="ORF">HZB08_01095</name>
</gene>
<dbReference type="EC" id="2.4.99.28" evidence="19"/>
<dbReference type="InterPro" id="IPR018365">
    <property type="entry name" value="Cell_cycle_FtsW-rel_CS"/>
</dbReference>
<keyword evidence="13" id="KW-0961">Cell wall biogenesis/degradation</keyword>
<evidence type="ECO:0000256" key="12">
    <source>
        <dbReference type="ARBA" id="ARBA00023306"/>
    </source>
</evidence>
<dbReference type="EMBL" id="JACRKR010000055">
    <property type="protein sequence ID" value="MBI5078605.1"/>
    <property type="molecule type" value="Genomic_DNA"/>
</dbReference>
<feature type="transmembrane region" description="Helical" evidence="22">
    <location>
        <begin position="185"/>
        <end position="203"/>
    </location>
</feature>
<feature type="transmembrane region" description="Helical" evidence="22">
    <location>
        <begin position="46"/>
        <end position="65"/>
    </location>
</feature>
<keyword evidence="9" id="KW-0573">Peptidoglycan synthesis</keyword>
<protein>
    <recommendedName>
        <fullName evidence="17">Probable peptidoglycan glycosyltransferase FtsW</fullName>
        <ecNumber evidence="19">2.4.99.28</ecNumber>
    </recommendedName>
    <alternativeName>
        <fullName evidence="18">Cell division protein FtsW</fullName>
    </alternativeName>
    <alternativeName>
        <fullName evidence="15">Cell wall polymerase</fullName>
    </alternativeName>
    <alternativeName>
        <fullName evidence="14">Peptidoglycan polymerase</fullName>
    </alternativeName>
</protein>
<feature type="transmembrane region" description="Helical" evidence="22">
    <location>
        <begin position="136"/>
        <end position="155"/>
    </location>
</feature>
<keyword evidence="8" id="KW-0133">Cell shape</keyword>
<keyword evidence="4" id="KW-0132">Cell division</keyword>
<comment type="similarity">
    <text evidence="16">Belongs to the SEDS family. FtsW subfamily.</text>
</comment>
<feature type="transmembrane region" description="Helical" evidence="22">
    <location>
        <begin position="223"/>
        <end position="244"/>
    </location>
</feature>
<evidence type="ECO:0000313" key="23">
    <source>
        <dbReference type="EMBL" id="MBI5078605.1"/>
    </source>
</evidence>
<feature type="transmembrane region" description="Helical" evidence="22">
    <location>
        <begin position="302"/>
        <end position="324"/>
    </location>
</feature>
<dbReference type="PANTHER" id="PTHR30474">
    <property type="entry name" value="CELL CYCLE PROTEIN"/>
    <property type="match status" value="1"/>
</dbReference>
<dbReference type="PANTHER" id="PTHR30474:SF2">
    <property type="entry name" value="PEPTIDOGLYCAN GLYCOSYLTRANSFERASE FTSW-RELATED"/>
    <property type="match status" value="1"/>
</dbReference>
<feature type="transmembrane region" description="Helical" evidence="22">
    <location>
        <begin position="72"/>
        <end position="92"/>
    </location>
</feature>
<comment type="subcellular location">
    <subcellularLocation>
        <location evidence="1">Cell membrane</location>
        <topology evidence="1">Multi-pass membrane protein</topology>
    </subcellularLocation>
</comment>
<dbReference type="GO" id="GO:0008360">
    <property type="term" value="P:regulation of cell shape"/>
    <property type="evidence" value="ECO:0007669"/>
    <property type="project" value="UniProtKB-KW"/>
</dbReference>
<dbReference type="GO" id="GO:0008955">
    <property type="term" value="F:peptidoglycan glycosyltransferase activity"/>
    <property type="evidence" value="ECO:0007669"/>
    <property type="project" value="UniProtKB-EC"/>
</dbReference>
<dbReference type="PROSITE" id="PS00428">
    <property type="entry name" value="FTSW_RODA_SPOVE"/>
    <property type="match status" value="1"/>
</dbReference>
<keyword evidence="10 22" id="KW-1133">Transmembrane helix</keyword>
<dbReference type="GO" id="GO:0015648">
    <property type="term" value="F:lipid-linked peptidoglycan transporter activity"/>
    <property type="evidence" value="ECO:0007669"/>
    <property type="project" value="TreeGrafter"/>
</dbReference>
<evidence type="ECO:0000256" key="6">
    <source>
        <dbReference type="ARBA" id="ARBA00022679"/>
    </source>
</evidence>
<dbReference type="InterPro" id="IPR013437">
    <property type="entry name" value="FtsW"/>
</dbReference>
<evidence type="ECO:0000256" key="1">
    <source>
        <dbReference type="ARBA" id="ARBA00004651"/>
    </source>
</evidence>
<keyword evidence="12" id="KW-0131">Cell cycle</keyword>
<dbReference type="GO" id="GO:0009252">
    <property type="term" value="P:peptidoglycan biosynthetic process"/>
    <property type="evidence" value="ECO:0007669"/>
    <property type="project" value="UniProtKB-KW"/>
</dbReference>
<evidence type="ECO:0000256" key="8">
    <source>
        <dbReference type="ARBA" id="ARBA00022960"/>
    </source>
</evidence>
<dbReference type="GO" id="GO:0051301">
    <property type="term" value="P:cell division"/>
    <property type="evidence" value="ECO:0007669"/>
    <property type="project" value="UniProtKB-KW"/>
</dbReference>